<gene>
    <name evidence="5" type="ORF">MORIYA_1983</name>
</gene>
<dbReference type="KEGG" id="mya:MORIYA_1983"/>
<keyword evidence="2" id="KW-0547">Nucleotide-binding</keyword>
<dbReference type="InterPro" id="IPR003439">
    <property type="entry name" value="ABC_transporter-like_ATP-bd"/>
</dbReference>
<dbReference type="PANTHER" id="PTHR43023">
    <property type="entry name" value="PROTEIN TRIGALACTOSYLDIACYLGLYCEROL 3, CHLOROPLASTIC"/>
    <property type="match status" value="1"/>
</dbReference>
<dbReference type="PROSITE" id="PS00211">
    <property type="entry name" value="ABC_TRANSPORTER_1"/>
    <property type="match status" value="1"/>
</dbReference>
<keyword evidence="6" id="KW-1185">Reference proteome</keyword>
<dbReference type="OrthoDB" id="9802264at2"/>
<dbReference type="GO" id="GO:0016887">
    <property type="term" value="F:ATP hydrolysis activity"/>
    <property type="evidence" value="ECO:0007669"/>
    <property type="project" value="InterPro"/>
</dbReference>
<feature type="domain" description="ABC transporter" evidence="4">
    <location>
        <begin position="6"/>
        <end position="242"/>
    </location>
</feature>
<accession>A0A330LR74</accession>
<dbReference type="RefSeq" id="WP_112714584.1">
    <property type="nucleotide sequence ID" value="NZ_LS483250.1"/>
</dbReference>
<evidence type="ECO:0000313" key="6">
    <source>
        <dbReference type="Proteomes" id="UP000250163"/>
    </source>
</evidence>
<dbReference type="SUPFAM" id="SSF52540">
    <property type="entry name" value="P-loop containing nucleoside triphosphate hydrolases"/>
    <property type="match status" value="1"/>
</dbReference>
<reference evidence="6" key="1">
    <citation type="submission" date="2018-05" db="EMBL/GenBank/DDBJ databases">
        <authorList>
            <person name="Cea G.-C."/>
            <person name="William W."/>
        </authorList>
    </citation>
    <scope>NUCLEOTIDE SEQUENCE [LARGE SCALE GENOMIC DNA]</scope>
    <source>
        <strain evidence="6">DB21MT 5</strain>
    </source>
</reference>
<dbReference type="PROSITE" id="PS50893">
    <property type="entry name" value="ABC_TRANSPORTER_2"/>
    <property type="match status" value="1"/>
</dbReference>
<organism evidence="5 6">
    <name type="scientific">Moritella yayanosii</name>
    <dbReference type="NCBI Taxonomy" id="69539"/>
    <lineage>
        <taxon>Bacteria</taxon>
        <taxon>Pseudomonadati</taxon>
        <taxon>Pseudomonadota</taxon>
        <taxon>Gammaproteobacteria</taxon>
        <taxon>Alteromonadales</taxon>
        <taxon>Moritellaceae</taxon>
        <taxon>Moritella</taxon>
    </lineage>
</organism>
<dbReference type="InterPro" id="IPR027417">
    <property type="entry name" value="P-loop_NTPase"/>
</dbReference>
<keyword evidence="1" id="KW-0813">Transport</keyword>
<dbReference type="Gene3D" id="3.40.50.300">
    <property type="entry name" value="P-loop containing nucleotide triphosphate hydrolases"/>
    <property type="match status" value="1"/>
</dbReference>
<dbReference type="SMART" id="SM00382">
    <property type="entry name" value="AAA"/>
    <property type="match status" value="1"/>
</dbReference>
<dbReference type="InterPro" id="IPR003593">
    <property type="entry name" value="AAA+_ATPase"/>
</dbReference>
<proteinExistence type="predicted"/>
<dbReference type="Proteomes" id="UP000250163">
    <property type="component" value="Chromosome MORIYA"/>
</dbReference>
<sequence length="252" mass="27927">MDTPLIQLCNVSKSFDNNTVLNNINLSIFKGEITTIIGKSGEGKSVLLKHIIGLLKPDSGTILFTGKAFSAHSSVEQLSLKKKFSYMFQDSALFDSMTVYDNIALPLQEASQLTKTEIQQRVKIRMTQLDIIGTEQQYPGQLSGGMRKRVALARALVTDPEIILFDEPTTGLDPIRKKAVHQMIANYQRKLGFTGVIVSHEIPEIFSISQRIALLNKGDIIFQGTPEQLNNDDNPVISAFIHGHESSLLDID</sequence>
<evidence type="ECO:0000313" key="5">
    <source>
        <dbReference type="EMBL" id="SQD78461.1"/>
    </source>
</evidence>
<protein>
    <submittedName>
        <fullName evidence="5">Putative toluene transporter subunit: ATP-binding component of ABC superfamily</fullName>
    </submittedName>
</protein>
<evidence type="ECO:0000256" key="1">
    <source>
        <dbReference type="ARBA" id="ARBA00022448"/>
    </source>
</evidence>
<dbReference type="EMBL" id="LS483250">
    <property type="protein sequence ID" value="SQD78461.1"/>
    <property type="molecule type" value="Genomic_DNA"/>
</dbReference>
<dbReference type="Pfam" id="PF00005">
    <property type="entry name" value="ABC_tran"/>
    <property type="match status" value="1"/>
</dbReference>
<dbReference type="PANTHER" id="PTHR43023:SF6">
    <property type="entry name" value="INTERMEMBRANE PHOSPHOLIPID TRANSPORT SYSTEM ATP-BINDING PROTEIN MLAF"/>
    <property type="match status" value="1"/>
</dbReference>
<evidence type="ECO:0000256" key="2">
    <source>
        <dbReference type="ARBA" id="ARBA00022741"/>
    </source>
</evidence>
<name>A0A330LR74_9GAMM</name>
<dbReference type="GO" id="GO:0005524">
    <property type="term" value="F:ATP binding"/>
    <property type="evidence" value="ECO:0007669"/>
    <property type="project" value="UniProtKB-KW"/>
</dbReference>
<dbReference type="AlphaFoldDB" id="A0A330LR74"/>
<evidence type="ECO:0000259" key="4">
    <source>
        <dbReference type="PROSITE" id="PS50893"/>
    </source>
</evidence>
<keyword evidence="3 5" id="KW-0067">ATP-binding</keyword>
<dbReference type="InterPro" id="IPR017871">
    <property type="entry name" value="ABC_transporter-like_CS"/>
</dbReference>
<evidence type="ECO:0000256" key="3">
    <source>
        <dbReference type="ARBA" id="ARBA00022840"/>
    </source>
</evidence>